<gene>
    <name evidence="1" type="ORF">HHX25_19685</name>
</gene>
<dbReference type="RefSeq" id="WP_169676996.1">
    <property type="nucleotide sequence ID" value="NZ_JABBHF010000015.1"/>
</dbReference>
<proteinExistence type="predicted"/>
<evidence type="ECO:0000313" key="2">
    <source>
        <dbReference type="Proteomes" id="UP000746690"/>
    </source>
</evidence>
<reference evidence="1 2" key="1">
    <citation type="submission" date="2020-04" db="EMBL/GenBank/DDBJ databases">
        <title>A Flavivirga sp. nov.</title>
        <authorList>
            <person name="Sun X."/>
        </authorList>
    </citation>
    <scope>NUCLEOTIDE SEQUENCE [LARGE SCALE GENOMIC DNA]</scope>
    <source>
        <strain evidence="1 2">Y03</strain>
    </source>
</reference>
<comment type="caution">
    <text evidence="1">The sequence shown here is derived from an EMBL/GenBank/DDBJ whole genome shotgun (WGS) entry which is preliminary data.</text>
</comment>
<accession>A0ABX1S4Z1</accession>
<name>A0ABX1S4Z1_9FLAO</name>
<sequence>MILISKYLVPKGYTGLTIFPFVFLRSRQLIKHAVLINHEKIHLKQQLEMLIIPFYLIYGIEFLVRLCQYKEWDLAYRNISFEREAYANELNLVYLKHRPFWAFLKYFFIKHIE</sequence>
<keyword evidence="2" id="KW-1185">Reference proteome</keyword>
<dbReference type="EMBL" id="JABBHF010000015">
    <property type="protein sequence ID" value="NMH89737.1"/>
    <property type="molecule type" value="Genomic_DNA"/>
</dbReference>
<organism evidence="1 2">
    <name type="scientific">Flavivirga algicola</name>
    <dbReference type="NCBI Taxonomy" id="2729136"/>
    <lineage>
        <taxon>Bacteria</taxon>
        <taxon>Pseudomonadati</taxon>
        <taxon>Bacteroidota</taxon>
        <taxon>Flavobacteriia</taxon>
        <taxon>Flavobacteriales</taxon>
        <taxon>Flavobacteriaceae</taxon>
        <taxon>Flavivirga</taxon>
    </lineage>
</organism>
<dbReference type="Proteomes" id="UP000746690">
    <property type="component" value="Unassembled WGS sequence"/>
</dbReference>
<protein>
    <submittedName>
        <fullName evidence="1">Uncharacterized protein</fullName>
    </submittedName>
</protein>
<evidence type="ECO:0000313" key="1">
    <source>
        <dbReference type="EMBL" id="NMH89737.1"/>
    </source>
</evidence>